<protein>
    <submittedName>
        <fullName evidence="2">Uncharacterized protein</fullName>
    </submittedName>
</protein>
<evidence type="ECO:0000313" key="2">
    <source>
        <dbReference type="EMBL" id="KAK4308590.1"/>
    </source>
</evidence>
<sequence length="161" mass="17547">MRERGRSCVVGRERGTQSYLQLVRMRREAGNEPQAILYSFTQTKASDSSLLHISFLTTSTSDPSKPSESAKSGKTMKSLGSTKSTQAMKIRNSGPTTSFQKSTGMKLTVCVPASGGLVENLLHGVIGFLSVRLWTGGSARDSRQRSGEVVLREVEMWSAEK</sequence>
<name>A0AAE1PJU4_9EUCA</name>
<proteinExistence type="predicted"/>
<evidence type="ECO:0000313" key="3">
    <source>
        <dbReference type="Proteomes" id="UP001292094"/>
    </source>
</evidence>
<reference evidence="2" key="1">
    <citation type="submission" date="2023-11" db="EMBL/GenBank/DDBJ databases">
        <title>Genome assemblies of two species of porcelain crab, Petrolisthes cinctipes and Petrolisthes manimaculis (Anomura: Porcellanidae).</title>
        <authorList>
            <person name="Angst P."/>
        </authorList>
    </citation>
    <scope>NUCLEOTIDE SEQUENCE</scope>
    <source>
        <strain evidence="2">PB745_02</strain>
        <tissue evidence="2">Gill</tissue>
    </source>
</reference>
<feature type="compositionally biased region" description="Polar residues" evidence="1">
    <location>
        <begin position="57"/>
        <end position="72"/>
    </location>
</feature>
<keyword evidence="3" id="KW-1185">Reference proteome</keyword>
<feature type="compositionally biased region" description="Polar residues" evidence="1">
    <location>
        <begin position="78"/>
        <end position="101"/>
    </location>
</feature>
<accession>A0AAE1PJU4</accession>
<dbReference type="AlphaFoldDB" id="A0AAE1PJU4"/>
<gene>
    <name evidence="2" type="ORF">Pmani_019699</name>
</gene>
<organism evidence="2 3">
    <name type="scientific">Petrolisthes manimaculis</name>
    <dbReference type="NCBI Taxonomy" id="1843537"/>
    <lineage>
        <taxon>Eukaryota</taxon>
        <taxon>Metazoa</taxon>
        <taxon>Ecdysozoa</taxon>
        <taxon>Arthropoda</taxon>
        <taxon>Crustacea</taxon>
        <taxon>Multicrustacea</taxon>
        <taxon>Malacostraca</taxon>
        <taxon>Eumalacostraca</taxon>
        <taxon>Eucarida</taxon>
        <taxon>Decapoda</taxon>
        <taxon>Pleocyemata</taxon>
        <taxon>Anomura</taxon>
        <taxon>Galatheoidea</taxon>
        <taxon>Porcellanidae</taxon>
        <taxon>Petrolisthes</taxon>
    </lineage>
</organism>
<evidence type="ECO:0000256" key="1">
    <source>
        <dbReference type="SAM" id="MobiDB-lite"/>
    </source>
</evidence>
<feature type="region of interest" description="Disordered" evidence="1">
    <location>
        <begin position="57"/>
        <end position="101"/>
    </location>
</feature>
<comment type="caution">
    <text evidence="2">The sequence shown here is derived from an EMBL/GenBank/DDBJ whole genome shotgun (WGS) entry which is preliminary data.</text>
</comment>
<dbReference type="EMBL" id="JAWZYT010001868">
    <property type="protein sequence ID" value="KAK4308590.1"/>
    <property type="molecule type" value="Genomic_DNA"/>
</dbReference>
<dbReference type="Proteomes" id="UP001292094">
    <property type="component" value="Unassembled WGS sequence"/>
</dbReference>